<keyword evidence="11" id="KW-1185">Reference proteome</keyword>
<evidence type="ECO:0000313" key="11">
    <source>
        <dbReference type="Proteomes" id="UP000723714"/>
    </source>
</evidence>
<gene>
    <name evidence="10" type="ORF">HGO97_001230</name>
</gene>
<dbReference type="PANTHER" id="PTHR45453">
    <property type="entry name" value="PHOSPHATE REGULON SENSOR PROTEIN PHOR"/>
    <property type="match status" value="1"/>
</dbReference>
<keyword evidence="8" id="KW-0812">Transmembrane</keyword>
<dbReference type="CDD" id="cd00082">
    <property type="entry name" value="HisKA"/>
    <property type="match status" value="1"/>
</dbReference>
<evidence type="ECO:0000256" key="8">
    <source>
        <dbReference type="SAM" id="Phobius"/>
    </source>
</evidence>
<accession>A0ABS6CYW1</accession>
<dbReference type="EMBL" id="JABACJ020000001">
    <property type="protein sequence ID" value="MBU3874441.1"/>
    <property type="molecule type" value="Genomic_DNA"/>
</dbReference>
<dbReference type="Proteomes" id="UP000723714">
    <property type="component" value="Unassembled WGS sequence"/>
</dbReference>
<comment type="catalytic activity">
    <reaction evidence="1">
        <text>ATP + protein L-histidine = ADP + protein N-phospho-L-histidine.</text>
        <dbReference type="EC" id="2.7.13.3"/>
    </reaction>
</comment>
<dbReference type="PANTHER" id="PTHR45453:SF1">
    <property type="entry name" value="PHOSPHATE REGULON SENSOR PROTEIN PHOR"/>
    <property type="match status" value="1"/>
</dbReference>
<dbReference type="InterPro" id="IPR005467">
    <property type="entry name" value="His_kinase_dom"/>
</dbReference>
<keyword evidence="6 10" id="KW-0418">Kinase</keyword>
<evidence type="ECO:0000256" key="3">
    <source>
        <dbReference type="ARBA" id="ARBA00012438"/>
    </source>
</evidence>
<evidence type="ECO:0000256" key="5">
    <source>
        <dbReference type="ARBA" id="ARBA00022679"/>
    </source>
</evidence>
<evidence type="ECO:0000256" key="6">
    <source>
        <dbReference type="ARBA" id="ARBA00022777"/>
    </source>
</evidence>
<feature type="transmembrane region" description="Helical" evidence="8">
    <location>
        <begin position="157"/>
        <end position="182"/>
    </location>
</feature>
<evidence type="ECO:0000259" key="9">
    <source>
        <dbReference type="PROSITE" id="PS50109"/>
    </source>
</evidence>
<keyword evidence="8" id="KW-1133">Transmembrane helix</keyword>
<dbReference type="SMART" id="SM00387">
    <property type="entry name" value="HATPase_c"/>
    <property type="match status" value="1"/>
</dbReference>
<dbReference type="SMART" id="SM00388">
    <property type="entry name" value="HisKA"/>
    <property type="match status" value="1"/>
</dbReference>
<comment type="subcellular location">
    <subcellularLocation>
        <location evidence="2">Membrane</location>
    </subcellularLocation>
</comment>
<keyword evidence="8" id="KW-0472">Membrane</keyword>
<dbReference type="InterPro" id="IPR003661">
    <property type="entry name" value="HisK_dim/P_dom"/>
</dbReference>
<evidence type="ECO:0000256" key="2">
    <source>
        <dbReference type="ARBA" id="ARBA00004370"/>
    </source>
</evidence>
<keyword evidence="4" id="KW-0597">Phosphoprotein</keyword>
<evidence type="ECO:0000313" key="10">
    <source>
        <dbReference type="EMBL" id="MBU3874441.1"/>
    </source>
</evidence>
<dbReference type="GO" id="GO:0016301">
    <property type="term" value="F:kinase activity"/>
    <property type="evidence" value="ECO:0007669"/>
    <property type="project" value="UniProtKB-KW"/>
</dbReference>
<dbReference type="PROSITE" id="PS50109">
    <property type="entry name" value="HIS_KIN"/>
    <property type="match status" value="1"/>
</dbReference>
<sequence>MIRTLQKKFITTAMLAISILLLVLLGAINVGYYLVSGQQEKVLLDMLAKNEGMPPHDMGPQGKEKGTLFGPPMNEDTAMSARFFTVYMDSDGKIVRTDVSRISSVTEDEAREYAKDAASEKKDSGRMNGFRYRISQTRDGQGTVFLFLDTSIQRRNFLLVLALSIFIGIICWGLMLLLVILLSKKAILPIAANMEKQKQFVTNAGHEIKTPLAIIMANTDAMELHQGESKWSRNIRNQTIRLNGLMQNLLTLSRMDEEVLRLHASEFSMSQLTEEMLHPFYESAALKQIEIRKEIQQDVMIRANKEHFTQLVSVLLDNAVKYTNEGGEIDVCLEKAEKRVVLRVKNTCEKLPEGEPEKLFDRFYRGDSARTQKSGGYGIGLSVAQAIVEAHKGTITAEYEDGNRIAFTVRI</sequence>
<dbReference type="RefSeq" id="WP_216238626.1">
    <property type="nucleotide sequence ID" value="NZ_JABACJ020000001.1"/>
</dbReference>
<comment type="caution">
    <text evidence="10">The sequence shown here is derived from an EMBL/GenBank/DDBJ whole genome shotgun (WGS) entry which is preliminary data.</text>
</comment>
<organism evidence="10 11">
    <name type="scientific">Faecalicatena faecalis</name>
    <dbReference type="NCBI Taxonomy" id="2726362"/>
    <lineage>
        <taxon>Bacteria</taxon>
        <taxon>Bacillati</taxon>
        <taxon>Bacillota</taxon>
        <taxon>Clostridia</taxon>
        <taxon>Lachnospirales</taxon>
        <taxon>Lachnospiraceae</taxon>
        <taxon>Faecalicatena</taxon>
    </lineage>
</organism>
<evidence type="ECO:0000256" key="7">
    <source>
        <dbReference type="ARBA" id="ARBA00023012"/>
    </source>
</evidence>
<evidence type="ECO:0000256" key="4">
    <source>
        <dbReference type="ARBA" id="ARBA00022553"/>
    </source>
</evidence>
<reference evidence="10 11" key="1">
    <citation type="submission" date="2021-06" db="EMBL/GenBank/DDBJ databases">
        <title>Faecalicatena sp. nov. isolated from porcine feces.</title>
        <authorList>
            <person name="Oh B.S."/>
            <person name="Lee J.H."/>
        </authorList>
    </citation>
    <scope>NUCLEOTIDE SEQUENCE [LARGE SCALE GENOMIC DNA]</scope>
    <source>
        <strain evidence="10 11">AGMB00832</strain>
    </source>
</reference>
<feature type="transmembrane region" description="Helical" evidence="8">
    <location>
        <begin position="12"/>
        <end position="35"/>
    </location>
</feature>
<dbReference type="InterPro" id="IPR003594">
    <property type="entry name" value="HATPase_dom"/>
</dbReference>
<keyword evidence="7" id="KW-0902">Two-component regulatory system</keyword>
<name>A0ABS6CYW1_9FIRM</name>
<feature type="domain" description="Histidine kinase" evidence="9">
    <location>
        <begin position="203"/>
        <end position="411"/>
    </location>
</feature>
<dbReference type="EC" id="2.7.13.3" evidence="3"/>
<dbReference type="Pfam" id="PF00512">
    <property type="entry name" value="HisKA"/>
    <property type="match status" value="1"/>
</dbReference>
<proteinExistence type="predicted"/>
<protein>
    <recommendedName>
        <fullName evidence="3">histidine kinase</fullName>
        <ecNumber evidence="3">2.7.13.3</ecNumber>
    </recommendedName>
</protein>
<keyword evidence="5" id="KW-0808">Transferase</keyword>
<dbReference type="Pfam" id="PF02518">
    <property type="entry name" value="HATPase_c"/>
    <property type="match status" value="1"/>
</dbReference>
<dbReference type="InterPro" id="IPR050351">
    <property type="entry name" value="BphY/WalK/GraS-like"/>
</dbReference>
<evidence type="ECO:0000256" key="1">
    <source>
        <dbReference type="ARBA" id="ARBA00000085"/>
    </source>
</evidence>